<dbReference type="Gene3D" id="1.20.1250.20">
    <property type="entry name" value="MFS general substrate transporter like domains"/>
    <property type="match status" value="1"/>
</dbReference>
<dbReference type="GO" id="GO:0016020">
    <property type="term" value="C:membrane"/>
    <property type="evidence" value="ECO:0007669"/>
    <property type="project" value="UniProtKB-SubCell"/>
</dbReference>
<dbReference type="OrthoDB" id="3936150at2759"/>
<feature type="transmembrane region" description="Helical" evidence="7">
    <location>
        <begin position="203"/>
        <end position="222"/>
    </location>
</feature>
<keyword evidence="4 7" id="KW-0812">Transmembrane</keyword>
<accession>A0A1W4WFM4</accession>
<sequence>MVECTENSNCNSTQKKKSADVDSSLRMAGYGSFHYEFLVICACCILSAGFQNGLSAYLLPAAQCELGLNYADIGFTNAAFLVGGTSSALFWGIIADVTGRKRVLFITLMLDFFANVACCFVQNVVELSLCRFLSGFIIGAPASLIFTFMAEFHAPENRAKVICFSGVFFTVSWLILPIIAWLVLSFPFNFRLSSTLTITSWRFLIFVISLSDLISAVWLLRLPESPDFLVTKGKTKKALEIIKKIYSRNTGEKKENFAIGDIRVPIRVDSDDPKEHKQGKVIRIFKCIYSQIKIVFEKPLIVNSVLMSTIMFGNMYG</sequence>
<organism evidence="9 10">
    <name type="scientific">Agrilus planipennis</name>
    <name type="common">Emerald ash borer</name>
    <name type="synonym">Agrilus marcopoli</name>
    <dbReference type="NCBI Taxonomy" id="224129"/>
    <lineage>
        <taxon>Eukaryota</taxon>
        <taxon>Metazoa</taxon>
        <taxon>Ecdysozoa</taxon>
        <taxon>Arthropoda</taxon>
        <taxon>Hexapoda</taxon>
        <taxon>Insecta</taxon>
        <taxon>Pterygota</taxon>
        <taxon>Neoptera</taxon>
        <taxon>Endopterygota</taxon>
        <taxon>Coleoptera</taxon>
        <taxon>Polyphaga</taxon>
        <taxon>Elateriformia</taxon>
        <taxon>Buprestoidea</taxon>
        <taxon>Buprestidae</taxon>
        <taxon>Agrilinae</taxon>
        <taxon>Agrilus</taxon>
    </lineage>
</organism>
<comment type="subcellular location">
    <subcellularLocation>
        <location evidence="1">Membrane</location>
        <topology evidence="1">Multi-pass membrane protein</topology>
    </subcellularLocation>
</comment>
<evidence type="ECO:0000256" key="3">
    <source>
        <dbReference type="ARBA" id="ARBA00022448"/>
    </source>
</evidence>
<evidence type="ECO:0000256" key="5">
    <source>
        <dbReference type="ARBA" id="ARBA00022989"/>
    </source>
</evidence>
<name>A0A1W4WFM4_AGRPL</name>
<evidence type="ECO:0000256" key="4">
    <source>
        <dbReference type="ARBA" id="ARBA00022692"/>
    </source>
</evidence>
<keyword evidence="5 7" id="KW-1133">Transmembrane helix</keyword>
<dbReference type="Proteomes" id="UP000192223">
    <property type="component" value="Unplaced"/>
</dbReference>
<evidence type="ECO:0000313" key="9">
    <source>
        <dbReference type="Proteomes" id="UP000192223"/>
    </source>
</evidence>
<dbReference type="STRING" id="224129.A0A1W4WFM4"/>
<keyword evidence="3" id="KW-0813">Transport</keyword>
<protein>
    <submittedName>
        <fullName evidence="10">Synaptic vesicle glycoprotein 2C-like</fullName>
    </submittedName>
</protein>
<feature type="domain" description="Major facilitator superfamily (MFS) profile" evidence="8">
    <location>
        <begin position="37"/>
        <end position="317"/>
    </location>
</feature>
<dbReference type="GeneID" id="108732796"/>
<feature type="transmembrane region" description="Helical" evidence="7">
    <location>
        <begin position="103"/>
        <end position="125"/>
    </location>
</feature>
<dbReference type="InterPro" id="IPR036259">
    <property type="entry name" value="MFS_trans_sf"/>
</dbReference>
<dbReference type="KEGG" id="apln:108732796"/>
<evidence type="ECO:0000313" key="10">
    <source>
        <dbReference type="RefSeq" id="XP_018319262.1"/>
    </source>
</evidence>
<keyword evidence="6 7" id="KW-0472">Membrane</keyword>
<evidence type="ECO:0000256" key="2">
    <source>
        <dbReference type="ARBA" id="ARBA00008335"/>
    </source>
</evidence>
<evidence type="ECO:0000256" key="7">
    <source>
        <dbReference type="SAM" id="Phobius"/>
    </source>
</evidence>
<proteinExistence type="inferred from homology"/>
<gene>
    <name evidence="10" type="primary">LOC108732796</name>
</gene>
<dbReference type="PROSITE" id="PS50850">
    <property type="entry name" value="MFS"/>
    <property type="match status" value="1"/>
</dbReference>
<dbReference type="InterPro" id="IPR005829">
    <property type="entry name" value="Sugar_transporter_CS"/>
</dbReference>
<dbReference type="PANTHER" id="PTHR23511:SF38">
    <property type="entry name" value="SYNAPTIC VESICLE 2-RELATED PROTEIN-LIKE PROTEIN"/>
    <property type="match status" value="1"/>
</dbReference>
<dbReference type="GO" id="GO:0022857">
    <property type="term" value="F:transmembrane transporter activity"/>
    <property type="evidence" value="ECO:0007669"/>
    <property type="project" value="InterPro"/>
</dbReference>
<dbReference type="InterPro" id="IPR005828">
    <property type="entry name" value="MFS_sugar_transport-like"/>
</dbReference>
<feature type="transmembrane region" description="Helical" evidence="7">
    <location>
        <begin position="70"/>
        <end position="91"/>
    </location>
</feature>
<comment type="similarity">
    <text evidence="2">Belongs to the major facilitator superfamily.</text>
</comment>
<feature type="transmembrane region" description="Helical" evidence="7">
    <location>
        <begin position="131"/>
        <end position="149"/>
    </location>
</feature>
<feature type="transmembrane region" description="Helical" evidence="7">
    <location>
        <begin position="161"/>
        <end position="183"/>
    </location>
</feature>
<dbReference type="RefSeq" id="XP_018319262.1">
    <property type="nucleotide sequence ID" value="XM_018463760.1"/>
</dbReference>
<reference evidence="10" key="1">
    <citation type="submission" date="2025-08" db="UniProtKB">
        <authorList>
            <consortium name="RefSeq"/>
        </authorList>
    </citation>
    <scope>IDENTIFICATION</scope>
    <source>
        <tissue evidence="10">Entire body</tissue>
    </source>
</reference>
<keyword evidence="9" id="KW-1185">Reference proteome</keyword>
<dbReference type="AlphaFoldDB" id="A0A1W4WFM4"/>
<evidence type="ECO:0000259" key="8">
    <source>
        <dbReference type="PROSITE" id="PS50850"/>
    </source>
</evidence>
<dbReference type="InterPro" id="IPR020846">
    <property type="entry name" value="MFS_dom"/>
</dbReference>
<dbReference type="PROSITE" id="PS00217">
    <property type="entry name" value="SUGAR_TRANSPORT_2"/>
    <property type="match status" value="1"/>
</dbReference>
<dbReference type="SUPFAM" id="SSF103473">
    <property type="entry name" value="MFS general substrate transporter"/>
    <property type="match status" value="1"/>
</dbReference>
<feature type="transmembrane region" description="Helical" evidence="7">
    <location>
        <begin position="33"/>
        <end position="50"/>
    </location>
</feature>
<dbReference type="InParanoid" id="A0A1W4WFM4"/>
<evidence type="ECO:0000256" key="1">
    <source>
        <dbReference type="ARBA" id="ARBA00004141"/>
    </source>
</evidence>
<dbReference type="Pfam" id="PF00083">
    <property type="entry name" value="Sugar_tr"/>
    <property type="match status" value="1"/>
</dbReference>
<dbReference type="PANTHER" id="PTHR23511">
    <property type="entry name" value="SYNAPTIC VESICLE GLYCOPROTEIN 2"/>
    <property type="match status" value="1"/>
</dbReference>
<evidence type="ECO:0000256" key="6">
    <source>
        <dbReference type="ARBA" id="ARBA00023136"/>
    </source>
</evidence>